<dbReference type="Pfam" id="PF22352">
    <property type="entry name" value="K319L-like_PKD"/>
    <property type="match status" value="1"/>
</dbReference>
<dbReference type="SUPFAM" id="SSF52743">
    <property type="entry name" value="Subtilisin-like"/>
    <property type="match status" value="1"/>
</dbReference>
<dbReference type="Pfam" id="PF02225">
    <property type="entry name" value="PA"/>
    <property type="match status" value="1"/>
</dbReference>
<evidence type="ECO:0000259" key="13">
    <source>
        <dbReference type="Pfam" id="PF00082"/>
    </source>
</evidence>
<dbReference type="GO" id="GO:0006508">
    <property type="term" value="P:proteolysis"/>
    <property type="evidence" value="ECO:0007669"/>
    <property type="project" value="UniProtKB-KW"/>
</dbReference>
<feature type="domain" description="Subtilisin-like protease fibronectin type-III" evidence="17">
    <location>
        <begin position="736"/>
        <end position="829"/>
    </location>
</feature>
<dbReference type="Pfam" id="PF00082">
    <property type="entry name" value="Peptidase_S8"/>
    <property type="match status" value="1"/>
</dbReference>
<feature type="signal peptide" evidence="12">
    <location>
        <begin position="1"/>
        <end position="22"/>
    </location>
</feature>
<evidence type="ECO:0000256" key="4">
    <source>
        <dbReference type="ARBA" id="ARBA00022670"/>
    </source>
</evidence>
<sequence length="1289" mass="135118">MKNQVAIAVSAALLSMAFHSEAAPVSVSDPFISSDLLSASSGLKGQQQGVGQHKFVKEPGLAEGKYTYIVRLKDPSVANYAGGIVGLEATSPQRSQGLAPQKAPKLNTASVAVKSYVKYLNAKQQNFLMSAAAQGVQLQAKARYHYAFNGLAVTMDQQQAEALSKLPEVAFIERESLYSMDTDSSQSMIGSPKVWDGSATGTRAMGEGVIVGVIDSGINSDHPSFADIGGDGYDHTNPWGQGVYVGDCAAEFSDMCNDKLIGVRSYPEITDSYDDEEVFGPTPPAKNGEDYGGHGSHTASTAAGNILKNVPYVAGEVGEAQGDGIETGLEFTQISGVAPHANIVAYQICRPGNNGDRYSGCPTSAILKALDDAIADGVDVINYSISGGGFPWSSATEMSFLAARNAGIFSAVSAGNTSASVSQVPFSSPKNAPWYTSVAASTHNREVRSILEFNGDQLDYTQGTGPVMTTDISAPLVYAGDLAADNFEGCNAFAADAFKEQLALIKRGGCNFADKVNNAKDAGAVGVIVFNKDGEGNVRTKMSGLGNTSIPSVFIGNIDGLAVVDALAATPGLVAKINATPSAVERQADVLGDFSLLGPNRYFDVIAPSISAPGVDIYAAYADEQYGHEVTGTDPADYTLMSGTSMSSPHVAGAGALLKSAHPEWTPDNIRSALMLTATTASAMTKADGKTTADPFDVGAGRIRVDLAAKTGLIMDELADNYEFANPELGGDPRRLNLPSMSTSQCVNSCSWTRKVTATKDGVWSAAGVATTEGLKITVSPENFTLTKGQSQVVTVTADITGVSSSDWAFGNLLLTSSNHPDAAMPVAVKASRDNLPDSFTIRAGRDADELTFSQLKSLDMTGLDAEVSALALADSFEGVLKQDSDVGSFLDDITDGVAYVVYSVEDGAKLFNTAITATNSPDLDLYVAIDRDGDGALDALVGQSARAGSDESVSISNPEAGDYYIFVQNYEASAANAEDPFTLKTSVVEAGPAQDNFTLTKTGDNEDFSLKFAWKDSFAASDLGYAIVTLTSSDTSIAAKNLPVAFSRVVDDVQMPAASVLSGEMAPGQPVTMAVTIAANASPEAREYQIKAMVPEGHEVTAISDQGELAQGVLSWTHVMQTGDPAKTLSFKFIPRKQGQGNKLILSNTVVNDTAEVLTQEYLFDVKEGAPVIKVDAPDRVAERKSFVIDASASADPNGDAVSYQWTQIAGAPLKFDSSAAKLELTAPEVGGSGDLLTFNLKVSDSKGNSTTETVSIVVFDFERDSGGSLGWLSLLLLPLGWLRRKSS</sequence>
<dbReference type="InterPro" id="IPR000209">
    <property type="entry name" value="Peptidase_S8/S53_dom"/>
</dbReference>
<keyword evidence="6 10" id="KW-0378">Hydrolase</keyword>
<evidence type="ECO:0000256" key="12">
    <source>
        <dbReference type="SAM" id="SignalP"/>
    </source>
</evidence>
<dbReference type="InterPro" id="IPR037045">
    <property type="entry name" value="S8pro/Inhibitor_I9_sf"/>
</dbReference>
<keyword evidence="3" id="KW-0964">Secreted</keyword>
<evidence type="ECO:0000259" key="16">
    <source>
        <dbReference type="Pfam" id="PF05922"/>
    </source>
</evidence>
<feature type="active site" description="Charge relay system" evidence="9 10">
    <location>
        <position position="215"/>
    </location>
</feature>
<dbReference type="Gene3D" id="2.60.120.380">
    <property type="match status" value="1"/>
</dbReference>
<evidence type="ECO:0000256" key="7">
    <source>
        <dbReference type="ARBA" id="ARBA00022825"/>
    </source>
</evidence>
<dbReference type="InterPro" id="IPR034197">
    <property type="entry name" value="Peptidases_S8_3"/>
</dbReference>
<dbReference type="Gene3D" id="2.60.40.10">
    <property type="entry name" value="Immunoglobulins"/>
    <property type="match status" value="1"/>
</dbReference>
<feature type="domain" description="Peptidase S8/S53" evidence="13">
    <location>
        <begin position="206"/>
        <end position="685"/>
    </location>
</feature>
<dbReference type="InterPro" id="IPR017312">
    <property type="entry name" value="Subtilisin_Alteromonadales"/>
</dbReference>
<feature type="domain" description="Peptidase C-terminal archaeal/bacterial" evidence="15">
    <location>
        <begin position="904"/>
        <end position="968"/>
    </location>
</feature>
<keyword evidence="5 12" id="KW-0732">Signal</keyword>
<dbReference type="PIRSF" id="PIRSF037898">
    <property type="entry name" value="Subtilisin_rel_Sputw3181_3341"/>
    <property type="match status" value="1"/>
</dbReference>
<evidence type="ECO:0000259" key="15">
    <source>
        <dbReference type="Pfam" id="PF04151"/>
    </source>
</evidence>
<evidence type="ECO:0000259" key="14">
    <source>
        <dbReference type="Pfam" id="PF02225"/>
    </source>
</evidence>
<protein>
    <submittedName>
        <fullName evidence="18">Minor extracellular protease vpr</fullName>
        <ecNumber evidence="18">3.4.21.-</ecNumber>
    </submittedName>
</protein>
<dbReference type="EC" id="3.4.21.-" evidence="18"/>
<evidence type="ECO:0000256" key="11">
    <source>
        <dbReference type="RuleBase" id="RU003355"/>
    </source>
</evidence>
<dbReference type="InterPro" id="IPR036852">
    <property type="entry name" value="Peptidase_S8/S53_dom_sf"/>
</dbReference>
<comment type="similarity">
    <text evidence="2 10 11">Belongs to the peptidase S8 family.</text>
</comment>
<dbReference type="InterPro" id="IPR015500">
    <property type="entry name" value="Peptidase_S8_subtilisin-rel"/>
</dbReference>
<dbReference type="PANTHER" id="PTHR10795">
    <property type="entry name" value="PROPROTEIN CONVERTASE SUBTILISIN/KEXIN"/>
    <property type="match status" value="1"/>
</dbReference>
<dbReference type="InterPro" id="IPR013783">
    <property type="entry name" value="Ig-like_fold"/>
</dbReference>
<dbReference type="InterPro" id="IPR045051">
    <property type="entry name" value="SBT"/>
</dbReference>
<dbReference type="GO" id="GO:0005576">
    <property type="term" value="C:extracellular region"/>
    <property type="evidence" value="ECO:0007669"/>
    <property type="project" value="UniProtKB-SubCell"/>
</dbReference>
<dbReference type="Pfam" id="PF05922">
    <property type="entry name" value="Inhibitor_I9"/>
    <property type="match status" value="1"/>
</dbReference>
<keyword evidence="7 10" id="KW-0720">Serine protease</keyword>
<dbReference type="Gene3D" id="2.60.40.2310">
    <property type="match status" value="1"/>
</dbReference>
<gene>
    <name evidence="18" type="primary">vpr_1</name>
    <name evidence="18" type="ORF">NCTC10738_02467</name>
</gene>
<dbReference type="SUPFAM" id="SSF52025">
    <property type="entry name" value="PA domain"/>
    <property type="match status" value="1"/>
</dbReference>
<evidence type="ECO:0000256" key="2">
    <source>
        <dbReference type="ARBA" id="ARBA00011073"/>
    </source>
</evidence>
<feature type="domain" description="Inhibitor I9" evidence="16">
    <location>
        <begin position="67"/>
        <end position="179"/>
    </location>
</feature>
<dbReference type="Pfam" id="PF17766">
    <property type="entry name" value="fn3_6"/>
    <property type="match status" value="1"/>
</dbReference>
<dbReference type="CDD" id="cd04852">
    <property type="entry name" value="Peptidases_S8_3"/>
    <property type="match status" value="1"/>
</dbReference>
<evidence type="ECO:0000256" key="6">
    <source>
        <dbReference type="ARBA" id="ARBA00022801"/>
    </source>
</evidence>
<dbReference type="Pfam" id="PF04151">
    <property type="entry name" value="PPC"/>
    <property type="match status" value="1"/>
</dbReference>
<dbReference type="RefSeq" id="WP_115389790.1">
    <property type="nucleotide sequence ID" value="NZ_JADZHC010000078.1"/>
</dbReference>
<feature type="domain" description="PA" evidence="14">
    <location>
        <begin position="473"/>
        <end position="562"/>
    </location>
</feature>
<accession>A0A380AA99</accession>
<dbReference type="PRINTS" id="PR00723">
    <property type="entry name" value="SUBTILISIN"/>
</dbReference>
<evidence type="ECO:0000259" key="17">
    <source>
        <dbReference type="Pfam" id="PF17766"/>
    </source>
</evidence>
<evidence type="ECO:0000256" key="5">
    <source>
        <dbReference type="ARBA" id="ARBA00022729"/>
    </source>
</evidence>
<evidence type="ECO:0000256" key="10">
    <source>
        <dbReference type="PROSITE-ProRule" id="PRU01240"/>
    </source>
</evidence>
<evidence type="ECO:0000313" key="19">
    <source>
        <dbReference type="Proteomes" id="UP000254069"/>
    </source>
</evidence>
<keyword evidence="4 10" id="KW-0645">Protease</keyword>
<dbReference type="CDD" id="cd04818">
    <property type="entry name" value="PA_subtilisin_1"/>
    <property type="match status" value="1"/>
</dbReference>
<dbReference type="CDD" id="cd00146">
    <property type="entry name" value="PKD"/>
    <property type="match status" value="1"/>
</dbReference>
<dbReference type="InterPro" id="IPR046450">
    <property type="entry name" value="PA_dom_sf"/>
</dbReference>
<dbReference type="NCBIfam" id="TIGR03501">
    <property type="entry name" value="GlyGly_CTERM"/>
    <property type="match status" value="1"/>
</dbReference>
<evidence type="ECO:0000256" key="1">
    <source>
        <dbReference type="ARBA" id="ARBA00004613"/>
    </source>
</evidence>
<reference evidence="18 19" key="1">
    <citation type="submission" date="2018-06" db="EMBL/GenBank/DDBJ databases">
        <authorList>
            <consortium name="Pathogen Informatics"/>
            <person name="Doyle S."/>
        </authorList>
    </citation>
    <scope>NUCLEOTIDE SEQUENCE [LARGE SCALE GENOMIC DNA]</scope>
    <source>
        <strain evidence="18 19">NCTC10738</strain>
    </source>
</reference>
<dbReference type="SUPFAM" id="SSF54897">
    <property type="entry name" value="Protease propeptides/inhibitors"/>
    <property type="match status" value="1"/>
</dbReference>
<dbReference type="GO" id="GO:0004252">
    <property type="term" value="F:serine-type endopeptidase activity"/>
    <property type="evidence" value="ECO:0007669"/>
    <property type="project" value="UniProtKB-UniRule"/>
</dbReference>
<organism evidence="18 19">
    <name type="scientific">Shewanella algae</name>
    <dbReference type="NCBI Taxonomy" id="38313"/>
    <lineage>
        <taxon>Bacteria</taxon>
        <taxon>Pseudomonadati</taxon>
        <taxon>Pseudomonadota</taxon>
        <taxon>Gammaproteobacteria</taxon>
        <taxon>Alteromonadales</taxon>
        <taxon>Shewanellaceae</taxon>
        <taxon>Shewanella</taxon>
    </lineage>
</organism>
<feature type="active site" description="Charge relay system" evidence="9 10">
    <location>
        <position position="294"/>
    </location>
</feature>
<dbReference type="PROSITE" id="PS00136">
    <property type="entry name" value="SUBTILASE_ASP"/>
    <property type="match status" value="1"/>
</dbReference>
<keyword evidence="8" id="KW-0325">Glycoprotein</keyword>
<proteinExistence type="inferred from homology"/>
<dbReference type="InterPro" id="IPR041469">
    <property type="entry name" value="Subtilisin-like_FN3"/>
</dbReference>
<feature type="active site" description="Charge relay system" evidence="9 10">
    <location>
        <position position="645"/>
    </location>
</feature>
<evidence type="ECO:0000256" key="3">
    <source>
        <dbReference type="ARBA" id="ARBA00022525"/>
    </source>
</evidence>
<dbReference type="InterPro" id="IPR007280">
    <property type="entry name" value="Peptidase_C_arc/bac"/>
</dbReference>
<dbReference type="InterPro" id="IPR020008">
    <property type="entry name" value="GlyGly_CTERM"/>
</dbReference>
<dbReference type="Gene3D" id="3.30.70.80">
    <property type="entry name" value="Peptidase S8 propeptide/proteinase inhibitor I9"/>
    <property type="match status" value="1"/>
</dbReference>
<dbReference type="InterPro" id="IPR010259">
    <property type="entry name" value="S8pro/Inhibitor_I9"/>
</dbReference>
<dbReference type="InterPro" id="IPR023828">
    <property type="entry name" value="Peptidase_S8_Ser-AS"/>
</dbReference>
<keyword evidence="19" id="KW-1185">Reference proteome</keyword>
<evidence type="ECO:0000313" key="18">
    <source>
        <dbReference type="EMBL" id="SUI76726.1"/>
    </source>
</evidence>
<feature type="chain" id="PRO_5016573951" evidence="12">
    <location>
        <begin position="23"/>
        <end position="1289"/>
    </location>
</feature>
<dbReference type="PROSITE" id="PS00138">
    <property type="entry name" value="SUBTILASE_SER"/>
    <property type="match status" value="1"/>
</dbReference>
<evidence type="ECO:0000256" key="9">
    <source>
        <dbReference type="PIRSR" id="PIRSR615500-1"/>
    </source>
</evidence>
<comment type="subcellular location">
    <subcellularLocation>
        <location evidence="1">Secreted</location>
    </subcellularLocation>
</comment>
<dbReference type="InterPro" id="IPR003137">
    <property type="entry name" value="PA_domain"/>
</dbReference>
<dbReference type="Gene3D" id="3.50.30.30">
    <property type="match status" value="1"/>
</dbReference>
<dbReference type="PROSITE" id="PS51892">
    <property type="entry name" value="SUBTILASE"/>
    <property type="match status" value="1"/>
</dbReference>
<evidence type="ECO:0000256" key="8">
    <source>
        <dbReference type="ARBA" id="ARBA00023180"/>
    </source>
</evidence>
<dbReference type="EMBL" id="UGYO01000001">
    <property type="protein sequence ID" value="SUI76726.1"/>
    <property type="molecule type" value="Genomic_DNA"/>
</dbReference>
<dbReference type="InterPro" id="IPR023827">
    <property type="entry name" value="Peptidase_S8_Asp-AS"/>
</dbReference>
<name>A0A380AA99_9GAMM</name>
<dbReference type="Proteomes" id="UP000254069">
    <property type="component" value="Unassembled WGS sequence"/>
</dbReference>
<dbReference type="Gene3D" id="3.40.50.200">
    <property type="entry name" value="Peptidase S8/S53 domain"/>
    <property type="match status" value="1"/>
</dbReference>